<name>A0A1E7KG19_9ACTN</name>
<dbReference type="PATRIC" id="fig|1075402.3.peg.1677"/>
<accession>A0A1E7KG19</accession>
<comment type="caution">
    <text evidence="3">The sequence shown here is derived from an EMBL/GenBank/DDBJ whole genome shotgun (WGS) entry which is preliminary data.</text>
</comment>
<dbReference type="Proteomes" id="UP000176101">
    <property type="component" value="Unassembled WGS sequence"/>
</dbReference>
<dbReference type="EMBL" id="LJGU01000127">
    <property type="protein sequence ID" value="OEV02882.1"/>
    <property type="molecule type" value="Genomic_DNA"/>
</dbReference>
<keyword evidence="4" id="KW-1185">Reference proteome</keyword>
<dbReference type="STRING" id="1075402.AN216_13915"/>
<dbReference type="InterPro" id="IPR036514">
    <property type="entry name" value="SGNH_hydro_sf"/>
</dbReference>
<dbReference type="Pfam" id="PF13472">
    <property type="entry name" value="Lipase_GDSL_2"/>
    <property type="match status" value="1"/>
</dbReference>
<evidence type="ECO:0000313" key="4">
    <source>
        <dbReference type="Proteomes" id="UP000176101"/>
    </source>
</evidence>
<protein>
    <recommendedName>
        <fullName evidence="2">SGNH hydrolase-type esterase domain-containing protein</fullName>
    </recommendedName>
</protein>
<feature type="compositionally biased region" description="Basic and acidic residues" evidence="1">
    <location>
        <begin position="18"/>
        <end position="29"/>
    </location>
</feature>
<evidence type="ECO:0000313" key="3">
    <source>
        <dbReference type="EMBL" id="OEV02882.1"/>
    </source>
</evidence>
<dbReference type="Gene3D" id="3.40.50.1110">
    <property type="entry name" value="SGNH hydrolase"/>
    <property type="match status" value="1"/>
</dbReference>
<sequence length="284" mass="31459">MTGALTLGACTSEPAENEDQRPDARRAPDSRSPSPTPVWDTRPDSIAAVGDSITRGFDACSVLSDCPEVSWATGSDPATNSLAERLLDKPDQHSWNLARSGSRMSDLPEQMRAAAKHDPDMVTVMSGGNDACQDTADEMTEVTDFRTDFTKALRTLRRTQPGTQVYVVSVPDLKRLWSVGRKNGLGRQVWKLGICPSMLRDASSMSQAAVERRNTVRERVTQYNQVLEKVCAEDLRCRYDDGAVFDYDFNGDELSKWDWFHPSKKGQRVLAELAYRHVTAPAGS</sequence>
<dbReference type="AlphaFoldDB" id="A0A1E7KG19"/>
<feature type="domain" description="SGNH hydrolase-type esterase" evidence="2">
    <location>
        <begin position="48"/>
        <end position="269"/>
    </location>
</feature>
<dbReference type="PANTHER" id="PTHR21325">
    <property type="entry name" value="PHOSPHOLIPASE B, PLB1"/>
    <property type="match status" value="1"/>
</dbReference>
<dbReference type="InterPro" id="IPR013830">
    <property type="entry name" value="SGNH_hydro"/>
</dbReference>
<dbReference type="CDD" id="cd01832">
    <property type="entry name" value="SGNH_hydrolase_like_1"/>
    <property type="match status" value="1"/>
</dbReference>
<evidence type="ECO:0000256" key="1">
    <source>
        <dbReference type="SAM" id="MobiDB-lite"/>
    </source>
</evidence>
<dbReference type="InterPro" id="IPR038885">
    <property type="entry name" value="PLB1"/>
</dbReference>
<organism evidence="3 4">
    <name type="scientific">Streptomyces oceani</name>
    <dbReference type="NCBI Taxonomy" id="1075402"/>
    <lineage>
        <taxon>Bacteria</taxon>
        <taxon>Bacillati</taxon>
        <taxon>Actinomycetota</taxon>
        <taxon>Actinomycetes</taxon>
        <taxon>Kitasatosporales</taxon>
        <taxon>Streptomycetaceae</taxon>
        <taxon>Streptomyces</taxon>
    </lineage>
</organism>
<proteinExistence type="predicted"/>
<feature type="region of interest" description="Disordered" evidence="1">
    <location>
        <begin position="1"/>
        <end position="44"/>
    </location>
</feature>
<dbReference type="PANTHER" id="PTHR21325:SF31">
    <property type="entry name" value="GH22081P-RELATED"/>
    <property type="match status" value="1"/>
</dbReference>
<dbReference type="GO" id="GO:0004620">
    <property type="term" value="F:phospholipase activity"/>
    <property type="evidence" value="ECO:0007669"/>
    <property type="project" value="InterPro"/>
</dbReference>
<dbReference type="SUPFAM" id="SSF52266">
    <property type="entry name" value="SGNH hydrolase"/>
    <property type="match status" value="1"/>
</dbReference>
<reference evidence="3 4" key="1">
    <citation type="journal article" date="2016" name="Front. Microbiol.">
        <title>Comparative Genomics Analysis of Streptomyces Species Reveals Their Adaptation to the Marine Environment and Their Diversity at the Genomic Level.</title>
        <authorList>
            <person name="Tian X."/>
            <person name="Zhang Z."/>
            <person name="Yang T."/>
            <person name="Chen M."/>
            <person name="Li J."/>
            <person name="Chen F."/>
            <person name="Yang J."/>
            <person name="Li W."/>
            <person name="Zhang B."/>
            <person name="Zhang Z."/>
            <person name="Wu J."/>
            <person name="Zhang C."/>
            <person name="Long L."/>
            <person name="Xiao J."/>
        </authorList>
    </citation>
    <scope>NUCLEOTIDE SEQUENCE [LARGE SCALE GENOMIC DNA]</scope>
    <source>
        <strain evidence="3 4">SCSIO 02100</strain>
    </source>
</reference>
<gene>
    <name evidence="3" type="ORF">AN216_13915</name>
</gene>
<evidence type="ECO:0000259" key="2">
    <source>
        <dbReference type="Pfam" id="PF13472"/>
    </source>
</evidence>